<evidence type="ECO:0000313" key="3">
    <source>
        <dbReference type="Proteomes" id="UP000000925"/>
    </source>
</evidence>
<keyword evidence="1" id="KW-0812">Transmembrane</keyword>
<feature type="transmembrane region" description="Helical" evidence="1">
    <location>
        <begin position="6"/>
        <end position="28"/>
    </location>
</feature>
<reference evidence="2 3" key="1">
    <citation type="journal article" date="2010" name="Stand. Genomic Sci.">
        <title>Complete genome sequence of Coraliomargarita akajimensis type strain (04OKA010-24).</title>
        <authorList>
            <person name="Mavromatis K."/>
            <person name="Abt B."/>
            <person name="Brambilla E."/>
            <person name="Lapidus A."/>
            <person name="Copeland A."/>
            <person name="Deshpande S."/>
            <person name="Nolan M."/>
            <person name="Lucas S."/>
            <person name="Tice H."/>
            <person name="Cheng J.F."/>
            <person name="Han C."/>
            <person name="Detter J.C."/>
            <person name="Woyke T."/>
            <person name="Goodwin L."/>
            <person name="Pitluck S."/>
            <person name="Held B."/>
            <person name="Brettin T."/>
            <person name="Tapia R."/>
            <person name="Ivanova N."/>
            <person name="Mikhailova N."/>
            <person name="Pati A."/>
            <person name="Liolios K."/>
            <person name="Chen A."/>
            <person name="Palaniappan K."/>
            <person name="Land M."/>
            <person name="Hauser L."/>
            <person name="Chang Y.J."/>
            <person name="Jeffries C.D."/>
            <person name="Rohde M."/>
            <person name="Goker M."/>
            <person name="Bristow J."/>
            <person name="Eisen J.A."/>
            <person name="Markowitz V."/>
            <person name="Hugenholtz P."/>
            <person name="Klenk H.P."/>
            <person name="Kyrpides N.C."/>
        </authorList>
    </citation>
    <scope>NUCLEOTIDE SEQUENCE [LARGE SCALE GENOMIC DNA]</scope>
    <source>
        <strain evidence="3">DSM 45221 / IAM 15411 / JCM 23193 / KCTC 12865</strain>
    </source>
</reference>
<organism evidence="2 3">
    <name type="scientific">Coraliomargarita akajimensis (strain DSM 45221 / IAM 15411 / JCM 23193 / KCTC 12865 / 04OKA010-24)</name>
    <dbReference type="NCBI Taxonomy" id="583355"/>
    <lineage>
        <taxon>Bacteria</taxon>
        <taxon>Pseudomonadati</taxon>
        <taxon>Verrucomicrobiota</taxon>
        <taxon>Opitutia</taxon>
        <taxon>Puniceicoccales</taxon>
        <taxon>Coraliomargaritaceae</taxon>
        <taxon>Coraliomargarita</taxon>
    </lineage>
</organism>
<proteinExistence type="predicted"/>
<dbReference type="KEGG" id="caa:Caka_0901"/>
<protein>
    <submittedName>
        <fullName evidence="2">Uncharacterized protein</fullName>
    </submittedName>
</protein>
<keyword evidence="1" id="KW-0472">Membrane</keyword>
<sequence length="45" mass="5182">MGGFVVVAFFYGILELFLTAFVQPEFWIQSGYTKPIHWAILMITV</sequence>
<dbReference type="HOGENOM" id="CLU_3198584_0_0_0"/>
<gene>
    <name evidence="2" type="ordered locus">Caka_0901</name>
</gene>
<keyword evidence="1" id="KW-1133">Transmembrane helix</keyword>
<name>D5EQT0_CORAD</name>
<evidence type="ECO:0000313" key="2">
    <source>
        <dbReference type="EMBL" id="ADE53923.1"/>
    </source>
</evidence>
<dbReference type="STRING" id="583355.Caka_0901"/>
<evidence type="ECO:0000256" key="1">
    <source>
        <dbReference type="SAM" id="Phobius"/>
    </source>
</evidence>
<keyword evidence="3" id="KW-1185">Reference proteome</keyword>
<dbReference type="AlphaFoldDB" id="D5EQT0"/>
<dbReference type="EMBL" id="CP001998">
    <property type="protein sequence ID" value="ADE53923.1"/>
    <property type="molecule type" value="Genomic_DNA"/>
</dbReference>
<accession>D5EQT0</accession>
<dbReference type="Proteomes" id="UP000000925">
    <property type="component" value="Chromosome"/>
</dbReference>